<organism evidence="2 3">
    <name type="scientific">Microbulbifer pacificus</name>
    <dbReference type="NCBI Taxonomy" id="407164"/>
    <lineage>
        <taxon>Bacteria</taxon>
        <taxon>Pseudomonadati</taxon>
        <taxon>Pseudomonadota</taxon>
        <taxon>Gammaproteobacteria</taxon>
        <taxon>Cellvibrionales</taxon>
        <taxon>Microbulbiferaceae</taxon>
        <taxon>Microbulbifer</taxon>
    </lineage>
</organism>
<accession>A0AAU0MWF5</accession>
<proteinExistence type="predicted"/>
<dbReference type="Proteomes" id="UP001302477">
    <property type="component" value="Chromosome"/>
</dbReference>
<evidence type="ECO:0008006" key="4">
    <source>
        <dbReference type="Google" id="ProtNLM"/>
    </source>
</evidence>
<dbReference type="KEGG" id="mpaf:R5R33_11465"/>
<sequence>MRYLIPVVLFCSLSGAALAGQPISQLPAGASEVQILGTTYWKSGDNFYRFNQESGMFYEVPQPTVQAHQDRVQQAHMYQRSQTLPGTGLTSDQIEGCRNAAADKSNEVPNRGSDVYISEYNSCVRDLQQ</sequence>
<evidence type="ECO:0000313" key="2">
    <source>
        <dbReference type="EMBL" id="WOX04360.1"/>
    </source>
</evidence>
<dbReference type="RefSeq" id="WP_318952838.1">
    <property type="nucleotide sequence ID" value="NZ_CP137555.1"/>
</dbReference>
<dbReference type="AlphaFoldDB" id="A0AAU0MWF5"/>
<gene>
    <name evidence="2" type="ORF">R5R33_11465</name>
</gene>
<name>A0AAU0MWF5_9GAMM</name>
<reference evidence="2 3" key="1">
    <citation type="submission" date="2023-10" db="EMBL/GenBank/DDBJ databases">
        <title>Description of Microbulbifer bruguierae sp. nov., isolated from the sediments of mangrove plant Bruguiera sexangula and comparative genomic analyses of the genus Microbulbifer.</title>
        <authorList>
            <person name="Long M."/>
        </authorList>
    </citation>
    <scope>NUCLEOTIDE SEQUENCE [LARGE SCALE GENOMIC DNA]</scope>
    <source>
        <strain evidence="2 3">SPO729</strain>
    </source>
</reference>
<protein>
    <recommendedName>
        <fullName evidence="4">DUF4124 domain-containing protein</fullName>
    </recommendedName>
</protein>
<feature type="chain" id="PRO_5043714875" description="DUF4124 domain-containing protein" evidence="1">
    <location>
        <begin position="20"/>
        <end position="129"/>
    </location>
</feature>
<dbReference type="EMBL" id="CP137555">
    <property type="protein sequence ID" value="WOX04360.1"/>
    <property type="molecule type" value="Genomic_DNA"/>
</dbReference>
<keyword evidence="3" id="KW-1185">Reference proteome</keyword>
<feature type="signal peptide" evidence="1">
    <location>
        <begin position="1"/>
        <end position="19"/>
    </location>
</feature>
<keyword evidence="1" id="KW-0732">Signal</keyword>
<evidence type="ECO:0000313" key="3">
    <source>
        <dbReference type="Proteomes" id="UP001302477"/>
    </source>
</evidence>
<evidence type="ECO:0000256" key="1">
    <source>
        <dbReference type="SAM" id="SignalP"/>
    </source>
</evidence>